<dbReference type="PANTHER" id="PTHR31126:SF1">
    <property type="entry name" value="TYROSINE SPECIFIC PROTEIN PHOSPHATASES DOMAIN-CONTAINING PROTEIN"/>
    <property type="match status" value="1"/>
</dbReference>
<comment type="similarity">
    <text evidence="1">Belongs to the protein-tyrosine phosphatase family.</text>
</comment>
<protein>
    <submittedName>
        <fullName evidence="2">Tyrosine-protein phosphatase</fullName>
    </submittedName>
</protein>
<gene>
    <name evidence="2" type="ORF">ACFQ4R_09380</name>
</gene>
<dbReference type="InterPro" id="IPR026893">
    <property type="entry name" value="Tyr/Ser_Pase_IphP-type"/>
</dbReference>
<reference evidence="3" key="1">
    <citation type="journal article" date="2019" name="Int. J. Syst. Evol. Microbiol.">
        <title>The Global Catalogue of Microorganisms (GCM) 10K type strain sequencing project: providing services to taxonomists for standard genome sequencing and annotation.</title>
        <authorList>
            <consortium name="The Broad Institute Genomics Platform"/>
            <consortium name="The Broad Institute Genome Sequencing Center for Infectious Disease"/>
            <person name="Wu L."/>
            <person name="Ma J."/>
        </authorList>
    </citation>
    <scope>NUCLEOTIDE SEQUENCE [LARGE SCALE GENOMIC DNA]</scope>
    <source>
        <strain evidence="3">CCM 8937</strain>
    </source>
</reference>
<dbReference type="Proteomes" id="UP001597191">
    <property type="component" value="Unassembled WGS sequence"/>
</dbReference>
<dbReference type="InterPro" id="IPR029021">
    <property type="entry name" value="Prot-tyrosine_phosphatase-like"/>
</dbReference>
<organism evidence="2 3">
    <name type="scientific">Lapidilactobacillus gannanensis</name>
    <dbReference type="NCBI Taxonomy" id="2486002"/>
    <lineage>
        <taxon>Bacteria</taxon>
        <taxon>Bacillati</taxon>
        <taxon>Bacillota</taxon>
        <taxon>Bacilli</taxon>
        <taxon>Lactobacillales</taxon>
        <taxon>Lactobacillaceae</taxon>
        <taxon>Lapidilactobacillus</taxon>
    </lineage>
</organism>
<proteinExistence type="inferred from homology"/>
<dbReference type="Gene3D" id="3.90.190.10">
    <property type="entry name" value="Protein tyrosine phosphatase superfamily"/>
    <property type="match status" value="1"/>
</dbReference>
<dbReference type="Pfam" id="PF13350">
    <property type="entry name" value="Y_phosphatase3"/>
    <property type="match status" value="1"/>
</dbReference>
<comment type="caution">
    <text evidence="2">The sequence shown here is derived from an EMBL/GenBank/DDBJ whole genome shotgun (WGS) entry which is preliminary data.</text>
</comment>
<evidence type="ECO:0000313" key="3">
    <source>
        <dbReference type="Proteomes" id="UP001597191"/>
    </source>
</evidence>
<evidence type="ECO:0000256" key="1">
    <source>
        <dbReference type="ARBA" id="ARBA00009580"/>
    </source>
</evidence>
<dbReference type="PANTHER" id="PTHR31126">
    <property type="entry name" value="TYROSINE-PROTEIN PHOSPHATASE"/>
    <property type="match status" value="1"/>
</dbReference>
<dbReference type="SUPFAM" id="SSF52799">
    <property type="entry name" value="(Phosphotyrosine protein) phosphatases II"/>
    <property type="match status" value="1"/>
</dbReference>
<sequence length="229" mass="25973">MELEKTHNVRDLGGAYTEDGREVSYRKIVRSANLINISSADNQKLYDYGIRTVIDLRSVDEVQNDPDNIQIAGINYVNIPIFKLSETDAAHHSQNRVKSGYQQMMIEYTELVTSEFSQRAYRQIFDIFLANSAAGQSVLYHCLGGKDRTGIVSLLFLGALGVNQDQIFADYYYTNFVSCKIIKQAFTEAKAHQASRQALLDLESFMTAKKTYFDRMMILSLKLAVLSHI</sequence>
<evidence type="ECO:0000313" key="2">
    <source>
        <dbReference type="EMBL" id="MFD1411794.1"/>
    </source>
</evidence>
<name>A0ABW4BNH5_9LACO</name>
<accession>A0ABW4BNH5</accession>
<dbReference type="EMBL" id="JBHTOH010000088">
    <property type="protein sequence ID" value="MFD1411794.1"/>
    <property type="molecule type" value="Genomic_DNA"/>
</dbReference>
<dbReference type="RefSeq" id="WP_125649992.1">
    <property type="nucleotide sequence ID" value="NZ_JBHTOH010000088.1"/>
</dbReference>
<keyword evidence="3" id="KW-1185">Reference proteome</keyword>